<evidence type="ECO:0000256" key="8">
    <source>
        <dbReference type="PROSITE-ProRule" id="PRU00076"/>
    </source>
</evidence>
<feature type="region of interest" description="Disordered" evidence="9">
    <location>
        <begin position="1163"/>
        <end position="1185"/>
    </location>
</feature>
<dbReference type="GO" id="GO:0005509">
    <property type="term" value="F:calcium ion binding"/>
    <property type="evidence" value="ECO:0007669"/>
    <property type="project" value="InterPro"/>
</dbReference>
<evidence type="ECO:0000256" key="10">
    <source>
        <dbReference type="SAM" id="SignalP"/>
    </source>
</evidence>
<feature type="region of interest" description="Disordered" evidence="9">
    <location>
        <begin position="1125"/>
        <end position="1144"/>
    </location>
</feature>
<evidence type="ECO:0000259" key="12">
    <source>
        <dbReference type="PROSITE" id="PS50184"/>
    </source>
</evidence>
<dbReference type="PANTHER" id="PTHR47333">
    <property type="entry name" value="VON WILLEBRAND FACTOR C AND EGF DOMAIN-CONTAINING PROTEIN"/>
    <property type="match status" value="1"/>
</dbReference>
<dbReference type="OrthoDB" id="10045365at2759"/>
<feature type="signal peptide" evidence="10">
    <location>
        <begin position="1"/>
        <end position="20"/>
    </location>
</feature>
<dbReference type="InterPro" id="IPR000742">
    <property type="entry name" value="EGF"/>
</dbReference>
<feature type="domain" description="EGF-like" evidence="11">
    <location>
        <begin position="372"/>
        <end position="411"/>
    </location>
</feature>
<feature type="domain" description="VWFC" evidence="12">
    <location>
        <begin position="827"/>
        <end position="885"/>
    </location>
</feature>
<dbReference type="PROSITE" id="PS00010">
    <property type="entry name" value="ASX_HYDROXYL"/>
    <property type="match status" value="3"/>
</dbReference>
<dbReference type="PROSITE" id="PS01208">
    <property type="entry name" value="VWFC_1"/>
    <property type="match status" value="3"/>
</dbReference>
<dbReference type="FunFam" id="2.10.25.10:FF:000017">
    <property type="entry name" value="latent-transforming growth factor beta-binding protein 4 isoform X1"/>
    <property type="match status" value="1"/>
</dbReference>
<evidence type="ECO:0000256" key="3">
    <source>
        <dbReference type="ARBA" id="ARBA00022536"/>
    </source>
</evidence>
<feature type="compositionally biased region" description="Polar residues" evidence="9">
    <location>
        <begin position="493"/>
        <end position="504"/>
    </location>
</feature>
<dbReference type="GO" id="GO:0005576">
    <property type="term" value="C:extracellular region"/>
    <property type="evidence" value="ECO:0007669"/>
    <property type="project" value="UniProtKB-SubCell"/>
</dbReference>
<dbReference type="Gene3D" id="2.10.70.10">
    <property type="entry name" value="Complement Module, domain 1"/>
    <property type="match status" value="3"/>
</dbReference>
<dbReference type="SUPFAM" id="SSF57196">
    <property type="entry name" value="EGF/Laminin"/>
    <property type="match status" value="3"/>
</dbReference>
<dbReference type="InterPro" id="IPR052080">
    <property type="entry name" value="vWF_C/EGF_Fibrillin"/>
</dbReference>
<dbReference type="Pfam" id="PF07645">
    <property type="entry name" value="EGF_CA"/>
    <property type="match status" value="1"/>
</dbReference>
<evidence type="ECO:0000256" key="7">
    <source>
        <dbReference type="ARBA" id="ARBA00023180"/>
    </source>
</evidence>
<feature type="domain" description="VWFC" evidence="12">
    <location>
        <begin position="769"/>
        <end position="827"/>
    </location>
</feature>
<organism evidence="13 14">
    <name type="scientific">Leptobrachium leishanense</name>
    <name type="common">Leishan spiny toad</name>
    <dbReference type="NCBI Taxonomy" id="445787"/>
    <lineage>
        <taxon>Eukaryota</taxon>
        <taxon>Metazoa</taxon>
        <taxon>Chordata</taxon>
        <taxon>Craniata</taxon>
        <taxon>Vertebrata</taxon>
        <taxon>Euteleostomi</taxon>
        <taxon>Amphibia</taxon>
        <taxon>Batrachia</taxon>
        <taxon>Anura</taxon>
        <taxon>Pelobatoidea</taxon>
        <taxon>Megophryidae</taxon>
        <taxon>Leptobrachium</taxon>
    </lineage>
</organism>
<feature type="region of interest" description="Disordered" evidence="9">
    <location>
        <begin position="471"/>
        <end position="504"/>
    </location>
</feature>
<evidence type="ECO:0000256" key="1">
    <source>
        <dbReference type="ARBA" id="ARBA00004613"/>
    </source>
</evidence>
<dbReference type="SUPFAM" id="SSF57603">
    <property type="entry name" value="FnI-like domain"/>
    <property type="match status" value="6"/>
</dbReference>
<dbReference type="SMART" id="SM00179">
    <property type="entry name" value="EGF_CA"/>
    <property type="match status" value="5"/>
</dbReference>
<keyword evidence="3 8" id="KW-0245">EGF-like domain</keyword>
<dbReference type="Gene3D" id="6.20.200.20">
    <property type="match status" value="4"/>
</dbReference>
<dbReference type="InterPro" id="IPR018097">
    <property type="entry name" value="EGF_Ca-bd_CS"/>
</dbReference>
<evidence type="ECO:0008006" key="15">
    <source>
        <dbReference type="Google" id="ProtNLM"/>
    </source>
</evidence>
<evidence type="ECO:0000256" key="5">
    <source>
        <dbReference type="ARBA" id="ARBA00022737"/>
    </source>
</evidence>
<reference evidence="13" key="1">
    <citation type="submission" date="2025-08" db="UniProtKB">
        <authorList>
            <consortium name="Ensembl"/>
        </authorList>
    </citation>
    <scope>IDENTIFICATION</scope>
</reference>
<dbReference type="GeneTree" id="ENSGT00940000161089"/>
<dbReference type="InterPro" id="IPR026823">
    <property type="entry name" value="cEGF"/>
</dbReference>
<dbReference type="SMART" id="SM00181">
    <property type="entry name" value="EGF"/>
    <property type="match status" value="7"/>
</dbReference>
<dbReference type="Pfam" id="PF12662">
    <property type="entry name" value="cEGF"/>
    <property type="match status" value="3"/>
</dbReference>
<evidence type="ECO:0000256" key="4">
    <source>
        <dbReference type="ARBA" id="ARBA00022729"/>
    </source>
</evidence>
<dbReference type="PANTHER" id="PTHR47333:SF1">
    <property type="entry name" value="VON WILLEBRAND FACTOR C AND EGF DOMAIN-CONTAINING PROTEIN"/>
    <property type="match status" value="1"/>
</dbReference>
<evidence type="ECO:0000259" key="11">
    <source>
        <dbReference type="PROSITE" id="PS50026"/>
    </source>
</evidence>
<keyword evidence="7" id="KW-0325">Glycoprotein</keyword>
<dbReference type="CDD" id="cd00054">
    <property type="entry name" value="EGF_CA"/>
    <property type="match status" value="3"/>
</dbReference>
<keyword evidence="2" id="KW-0964">Secreted</keyword>
<dbReference type="InterPro" id="IPR000152">
    <property type="entry name" value="EGF-type_Asp/Asn_hydroxyl_site"/>
</dbReference>
<dbReference type="PROSITE" id="PS01186">
    <property type="entry name" value="EGF_2"/>
    <property type="match status" value="4"/>
</dbReference>
<dbReference type="Ensembl" id="ENSLLET00000035149.1">
    <property type="protein sequence ID" value="ENSLLEP00000033863.1"/>
    <property type="gene ID" value="ENSLLEG00000021412.1"/>
</dbReference>
<keyword evidence="6" id="KW-1015">Disulfide bond</keyword>
<accession>A0A8C5Q813</accession>
<comment type="subcellular location">
    <subcellularLocation>
        <location evidence="1">Secreted</location>
    </subcellularLocation>
</comment>
<dbReference type="Proteomes" id="UP000694569">
    <property type="component" value="Unplaced"/>
</dbReference>
<evidence type="ECO:0000256" key="6">
    <source>
        <dbReference type="ARBA" id="ARBA00023157"/>
    </source>
</evidence>
<evidence type="ECO:0000313" key="13">
    <source>
        <dbReference type="Ensembl" id="ENSLLEP00000033863.1"/>
    </source>
</evidence>
<keyword evidence="14" id="KW-1185">Reference proteome</keyword>
<dbReference type="Pfam" id="PF00093">
    <property type="entry name" value="VWC"/>
    <property type="match status" value="3"/>
</dbReference>
<dbReference type="PROSITE" id="PS50184">
    <property type="entry name" value="VWFC_2"/>
    <property type="match status" value="6"/>
</dbReference>
<dbReference type="SMART" id="SM00215">
    <property type="entry name" value="VWC_out"/>
    <property type="match status" value="2"/>
</dbReference>
<feature type="domain" description="VWFC" evidence="12">
    <location>
        <begin position="641"/>
        <end position="702"/>
    </location>
</feature>
<dbReference type="InterPro" id="IPR009030">
    <property type="entry name" value="Growth_fac_rcpt_cys_sf"/>
</dbReference>
<keyword evidence="4 10" id="KW-0732">Signal</keyword>
<feature type="domain" description="VWFC" evidence="12">
    <location>
        <begin position="527"/>
        <end position="583"/>
    </location>
</feature>
<feature type="domain" description="EGF-like" evidence="11">
    <location>
        <begin position="288"/>
        <end position="328"/>
    </location>
</feature>
<dbReference type="InterPro" id="IPR001007">
    <property type="entry name" value="VWF_dom"/>
</dbReference>
<feature type="domain" description="VWFC" evidence="12">
    <location>
        <begin position="708"/>
        <end position="768"/>
    </location>
</feature>
<reference evidence="13" key="2">
    <citation type="submission" date="2025-09" db="UniProtKB">
        <authorList>
            <consortium name="Ensembl"/>
        </authorList>
    </citation>
    <scope>IDENTIFICATION</scope>
</reference>
<keyword evidence="5" id="KW-0677">Repeat</keyword>
<feature type="chain" id="PRO_5034612366" description="von Willebrand factor C and EGF domain-containing protein" evidence="10">
    <location>
        <begin position="21"/>
        <end position="1378"/>
    </location>
</feature>
<evidence type="ECO:0000256" key="2">
    <source>
        <dbReference type="ARBA" id="ARBA00022525"/>
    </source>
</evidence>
<dbReference type="SMART" id="SM00214">
    <property type="entry name" value="VWC"/>
    <property type="match status" value="7"/>
</dbReference>
<dbReference type="InterPro" id="IPR049883">
    <property type="entry name" value="NOTCH1_EGF-like"/>
</dbReference>
<feature type="compositionally biased region" description="Polar residues" evidence="9">
    <location>
        <begin position="1130"/>
        <end position="1144"/>
    </location>
</feature>
<dbReference type="PROSITE" id="PS50026">
    <property type="entry name" value="EGF_3"/>
    <property type="match status" value="2"/>
</dbReference>
<proteinExistence type="predicted"/>
<evidence type="ECO:0000313" key="14">
    <source>
        <dbReference type="Proteomes" id="UP000694569"/>
    </source>
</evidence>
<protein>
    <recommendedName>
        <fullName evidence="15">von Willebrand factor C and EGF domain-containing protein</fullName>
    </recommendedName>
</protein>
<dbReference type="FunFam" id="2.10.25.10:FF:000240">
    <property type="entry name" value="Vitamin K-dependent protein S"/>
    <property type="match status" value="2"/>
</dbReference>
<dbReference type="InterPro" id="IPR001881">
    <property type="entry name" value="EGF-like_Ca-bd_dom"/>
</dbReference>
<dbReference type="SUPFAM" id="SSF57184">
    <property type="entry name" value="Growth factor receptor domain"/>
    <property type="match status" value="1"/>
</dbReference>
<sequence>MRIMVPFWMGVSCLLLLVSGREGHAYNGRKKPPTLTAQRLRSGPHTCYSGMGSGCCPGWTISPGSGQCLQAICSYGCGSGFCVAPNVCSCRDGHQGVTCTDDFASEHDKDLEGKGLSSSCLSVRCDQGCRLVSGVPVCTCFHGFTLGKDGKTCYDVDECSRPQASNLCHQQCKNSIGSYRCLCYYGFQISLNGRICIPNKHPNNIAAPSPCGEYGCELKCNDGGCEHISRVCPLGFRMTETANGVACTDINECATSSCEGTCINTEGGFMCDCGLGLKLSADGSICYDIDECSAHWSPCQQRCKNLHGSYRCYCGAGFVLHSNGHTCTDINECRRPATSHLCQHQCHNTHGSFYCSCRAGFEISSDRVSCIDVDECAVNTTLCFSGYCLNTVGSYLCSCPLGFRPTDGGCSEIHPEVQSSIMPLGTEAARIDWVKPKPTLTASFTPGPPEITRNQTALVTLAQELVNTRPTSETHNVMTDLDPLPPPQHLRTGHSSQGQKSSGISPMSLKEDMIIQHGTSSPQHVDVPCWHNMEMKVNGSTWTEPGCIDCTCQEGTVSCARRTCHTNCSHPILHPDSCCPSCDGCQFEGTSRAEGELFPYSPDNCTVCVCLTGNVTCIPPACPPVTCTDPYMSDCCLRCPDGCEFQGRVYPHGAKFSQDESGCTSCLCQNGTLECSFVPCPSLKCPREDWILEVGQCCFKCQEPPQSTGCPFDDNGIEIPVGQIWSPGDPCAICICQADGSIECKKTDCVETCPHPITVPGQCCPDCSAGCSYGRRTYRNNESFLSTTDPCLTCICLVGTVACSPIECALNCTYPFHDEGECCPLCRDCTYDGRKVLNGQTFSMESDPCTQCTCQHGEVECEAVICPFSCSHPYVFPGECCSACEECVIEGHVVENGGSFIEKLEPCVICLCSGGNLQCEPREGPCTPCEQDTQDCINAEVPDPFQTKELHHSHLGTSPQESNKPIKLMNSANPGQGRRQSLFQKIILRTEAVTAPNSHLPTHKAELSFDSLSVTPKPQISHMNRFVRPFRGTLSSMPPKTHKEAATPYTQAFKLSNKKVSSDPSYNSFNTSASIKVPDYSAASTFLTNLPLKATTAQPYNQVSHIVPQPISQMTSHPKVVDTGFPHPNSPSTTRPSGLTTTSMSTSAIAHISEPSLVRVPVSHNSQAQKSVPATSRQGTDISSQSVTPKIVLASKYNSDPTNIPAMQIAHTTRSTGAFRLTKPATFRKDGDIISQVTDHGHFTGCYLKGHTFVRGSIFIVDVDFCLQCECLDGEVYCRPESFFPTGLCCQDCLHPSIISCSRETNQIHSEEGENQAFCRCRNVTLQCHSCTPKQGGCNSEGAARRTESGEQGDQNYIHWIPLIFGDGENIHDMNPIP</sequence>
<evidence type="ECO:0000256" key="9">
    <source>
        <dbReference type="SAM" id="MobiDB-lite"/>
    </source>
</evidence>
<dbReference type="Gene3D" id="2.10.25.10">
    <property type="entry name" value="Laminin"/>
    <property type="match status" value="6"/>
</dbReference>
<dbReference type="Pfam" id="PF23334">
    <property type="entry name" value="VWC2L_2nd"/>
    <property type="match status" value="2"/>
</dbReference>
<dbReference type="PROSITE" id="PS01187">
    <property type="entry name" value="EGF_CA"/>
    <property type="match status" value="2"/>
</dbReference>
<name>A0A8C5Q813_9ANUR</name>
<feature type="domain" description="VWFC" evidence="12">
    <location>
        <begin position="583"/>
        <end position="640"/>
    </location>
</feature>
<comment type="caution">
    <text evidence="8">Lacks conserved residue(s) required for the propagation of feature annotation.</text>
</comment>